<evidence type="ECO:0000256" key="1">
    <source>
        <dbReference type="PROSITE-ProRule" id="PRU00023"/>
    </source>
</evidence>
<dbReference type="EMBL" id="MU843256">
    <property type="protein sequence ID" value="KAK2020432.1"/>
    <property type="molecule type" value="Genomic_DNA"/>
</dbReference>
<accession>A0AAD9H1Y5</accession>
<keyword evidence="3" id="KW-1185">Reference proteome</keyword>
<proteinExistence type="predicted"/>
<dbReference type="Proteomes" id="UP001232148">
    <property type="component" value="Unassembled WGS sequence"/>
</dbReference>
<gene>
    <name evidence="2" type="ORF">LX32DRAFT_606490</name>
</gene>
<keyword evidence="1" id="KW-0040">ANK repeat</keyword>
<sequence>MDFGVASGIAGFASLLIQISAGIKKLRDILNNAEQAPAELEQLVSELVFLQHLMEGAKGLSPDPAFEHCEATCGLFVQGLDRLYQKLLTDSEKLKGPKMVKTLMAFRHWKRDVEDLLRSIQAAKINLLLLTSHRTSQCLSEMMLVNQLHNMSTQLSISATASDSAVAPRAPAASTSLSPGSLAPATSSLDMAVPRPRARGNCLSRYCPCSCHRTEKASRRFWALEYSPLTVFQQGCDVPSCNAAKYGGSFRIALSQLGVRWAAAIQFYIVAESGKFSMRPCFDMERIVPYTSPGFELIWTFENGLIEFEEARTGLLDLQRTDPTFPTHVNPGGKSYIEVILQRSWQTRLAGFHEKLDKKLQLLSFFMQELKTTKGTERPGFLSLCASWINEGYHMHLLKTLLGLGFDATLADTQDWPQIVPTIPIFATHTPDPFFVEYLSVLSKDNQGFSGLTPLHEAVICGPPNLIRKLASRYDINERNFLGQTPLHFAVSNPLHTKALLESNPELDAPDNYGNTPLMYAAAGNQEEAAMMLIDAGADLNVKDSRCNFSFIAYGARRQHWKLVLNCLTRIETVKGKHVAEIWAQSATALFCTLRDWRRNEEVTLDQFLLKCTDVNFHVDDPYGWNSHNTLLHYASSVSELEALIENGFNLINHTNSLGKHPLIPAVLQGNPSLVEGLCQVVIETRVRSKHTNAFLLGPR</sequence>
<dbReference type="Pfam" id="PF12796">
    <property type="entry name" value="Ank_2"/>
    <property type="match status" value="1"/>
</dbReference>
<comment type="caution">
    <text evidence="2">The sequence shown here is derived from an EMBL/GenBank/DDBJ whole genome shotgun (WGS) entry which is preliminary data.</text>
</comment>
<evidence type="ECO:0000313" key="3">
    <source>
        <dbReference type="Proteomes" id="UP001232148"/>
    </source>
</evidence>
<dbReference type="Gene3D" id="1.25.40.20">
    <property type="entry name" value="Ankyrin repeat-containing domain"/>
    <property type="match status" value="2"/>
</dbReference>
<evidence type="ECO:0000313" key="2">
    <source>
        <dbReference type="EMBL" id="KAK2020432.1"/>
    </source>
</evidence>
<reference evidence="2" key="1">
    <citation type="submission" date="2021-06" db="EMBL/GenBank/DDBJ databases">
        <title>Comparative genomics, transcriptomics and evolutionary studies reveal genomic signatures of adaptation to plant cell wall in hemibiotrophic fungi.</title>
        <authorList>
            <consortium name="DOE Joint Genome Institute"/>
            <person name="Baroncelli R."/>
            <person name="Diaz J.F."/>
            <person name="Benocci T."/>
            <person name="Peng M."/>
            <person name="Battaglia E."/>
            <person name="Haridas S."/>
            <person name="Andreopoulos W."/>
            <person name="Labutti K."/>
            <person name="Pangilinan J."/>
            <person name="Floch G.L."/>
            <person name="Makela M.R."/>
            <person name="Henrissat B."/>
            <person name="Grigoriev I.V."/>
            <person name="Crouch J.A."/>
            <person name="De Vries R.P."/>
            <person name="Sukno S.A."/>
            <person name="Thon M.R."/>
        </authorList>
    </citation>
    <scope>NUCLEOTIDE SEQUENCE</scope>
    <source>
        <strain evidence="2">MAFF235873</strain>
    </source>
</reference>
<organism evidence="2 3">
    <name type="scientific">Colletotrichum zoysiae</name>
    <dbReference type="NCBI Taxonomy" id="1216348"/>
    <lineage>
        <taxon>Eukaryota</taxon>
        <taxon>Fungi</taxon>
        <taxon>Dikarya</taxon>
        <taxon>Ascomycota</taxon>
        <taxon>Pezizomycotina</taxon>
        <taxon>Sordariomycetes</taxon>
        <taxon>Hypocreomycetidae</taxon>
        <taxon>Glomerellales</taxon>
        <taxon>Glomerellaceae</taxon>
        <taxon>Colletotrichum</taxon>
        <taxon>Colletotrichum graminicola species complex</taxon>
    </lineage>
</organism>
<dbReference type="PROSITE" id="PS50088">
    <property type="entry name" value="ANK_REPEAT"/>
    <property type="match status" value="1"/>
</dbReference>
<name>A0AAD9H1Y5_9PEZI</name>
<dbReference type="PROSITE" id="PS50297">
    <property type="entry name" value="ANK_REP_REGION"/>
    <property type="match status" value="1"/>
</dbReference>
<dbReference type="AlphaFoldDB" id="A0AAD9H1Y5"/>
<protein>
    <submittedName>
        <fullName evidence="2">Ankyrin</fullName>
    </submittedName>
</protein>
<dbReference type="PANTHER" id="PTHR24121">
    <property type="entry name" value="NO MECHANORECEPTOR POTENTIAL C, ISOFORM D-RELATED"/>
    <property type="match status" value="1"/>
</dbReference>
<feature type="repeat" description="ANK" evidence="1">
    <location>
        <begin position="513"/>
        <end position="545"/>
    </location>
</feature>
<dbReference type="PANTHER" id="PTHR24121:SF23">
    <property type="entry name" value="NO MECHANORECEPTOR POTENTIAL C, ISOFORM H"/>
    <property type="match status" value="1"/>
</dbReference>
<dbReference type="SUPFAM" id="SSF48403">
    <property type="entry name" value="Ankyrin repeat"/>
    <property type="match status" value="1"/>
</dbReference>
<dbReference type="InterPro" id="IPR002110">
    <property type="entry name" value="Ankyrin_rpt"/>
</dbReference>
<dbReference type="SMART" id="SM00248">
    <property type="entry name" value="ANK"/>
    <property type="match status" value="4"/>
</dbReference>
<dbReference type="InterPro" id="IPR036770">
    <property type="entry name" value="Ankyrin_rpt-contain_sf"/>
</dbReference>